<evidence type="ECO:0000313" key="3">
    <source>
        <dbReference type="EMBL" id="OGY10317.1"/>
    </source>
</evidence>
<protein>
    <recommendedName>
        <fullName evidence="5">Addiction module toxin RelE</fullName>
    </recommendedName>
</protein>
<gene>
    <name evidence="3" type="ORF">A3D26_03390</name>
</gene>
<dbReference type="PANTHER" id="PTHR35601">
    <property type="entry name" value="TOXIN RELE"/>
    <property type="match status" value="1"/>
</dbReference>
<evidence type="ECO:0000313" key="4">
    <source>
        <dbReference type="Proteomes" id="UP000178319"/>
    </source>
</evidence>
<dbReference type="STRING" id="1797516.A3D26_03390"/>
<dbReference type="Gene3D" id="3.30.2310.20">
    <property type="entry name" value="RelE-like"/>
    <property type="match status" value="1"/>
</dbReference>
<dbReference type="EMBL" id="MHBZ01000037">
    <property type="protein sequence ID" value="OGY10317.1"/>
    <property type="molecule type" value="Genomic_DNA"/>
</dbReference>
<evidence type="ECO:0000256" key="1">
    <source>
        <dbReference type="ARBA" id="ARBA00006226"/>
    </source>
</evidence>
<evidence type="ECO:0000256" key="2">
    <source>
        <dbReference type="ARBA" id="ARBA00022649"/>
    </source>
</evidence>
<comment type="caution">
    <text evidence="3">The sequence shown here is derived from an EMBL/GenBank/DDBJ whole genome shotgun (WGS) entry which is preliminary data.</text>
</comment>
<dbReference type="InterPro" id="IPR035093">
    <property type="entry name" value="RelE/ParE_toxin_dom_sf"/>
</dbReference>
<reference evidence="3 4" key="1">
    <citation type="journal article" date="2016" name="Nat. Commun.">
        <title>Thousands of microbial genomes shed light on interconnected biogeochemical processes in an aquifer system.</title>
        <authorList>
            <person name="Anantharaman K."/>
            <person name="Brown C.T."/>
            <person name="Hug L.A."/>
            <person name="Sharon I."/>
            <person name="Castelle C.J."/>
            <person name="Probst A.J."/>
            <person name="Thomas B.C."/>
            <person name="Singh A."/>
            <person name="Wilkins M.J."/>
            <person name="Karaoz U."/>
            <person name="Brodie E.L."/>
            <person name="Williams K.H."/>
            <person name="Hubbard S.S."/>
            <person name="Banfield J.F."/>
        </authorList>
    </citation>
    <scope>NUCLEOTIDE SEQUENCE [LARGE SCALE GENOMIC DNA]</scope>
</reference>
<name>A0A1G1V4M4_9BACT</name>
<keyword evidence="2" id="KW-1277">Toxin-antitoxin system</keyword>
<dbReference type="InterPro" id="IPR007712">
    <property type="entry name" value="RelE/ParE_toxin"/>
</dbReference>
<sequence length="84" mass="9861">MAYKIIYSKSAAKDIRKLDNVAKKKLGHAIERYSQNPQKHAKKLISSKIGQYRWRAGSYRIIFDLSGKTIQVLRLGHRREIYKK</sequence>
<dbReference type="Proteomes" id="UP000178319">
    <property type="component" value="Unassembled WGS sequence"/>
</dbReference>
<accession>A0A1G1V4M4</accession>
<comment type="similarity">
    <text evidence="1">Belongs to the RelE toxin family.</text>
</comment>
<dbReference type="PANTHER" id="PTHR35601:SF1">
    <property type="entry name" value="TOXIN RELE"/>
    <property type="match status" value="1"/>
</dbReference>
<dbReference type="AlphaFoldDB" id="A0A1G1V4M4"/>
<evidence type="ECO:0008006" key="5">
    <source>
        <dbReference type="Google" id="ProtNLM"/>
    </source>
</evidence>
<dbReference type="Pfam" id="PF05016">
    <property type="entry name" value="ParE_toxin"/>
    <property type="match status" value="1"/>
</dbReference>
<proteinExistence type="inferred from homology"/>
<dbReference type="SUPFAM" id="SSF143011">
    <property type="entry name" value="RelE-like"/>
    <property type="match status" value="1"/>
</dbReference>
<organism evidence="3 4">
    <name type="scientific">Candidatus Blackburnbacteria bacterium RIFCSPHIGHO2_02_FULL_44_20</name>
    <dbReference type="NCBI Taxonomy" id="1797516"/>
    <lineage>
        <taxon>Bacteria</taxon>
        <taxon>Candidatus Blackburniibacteriota</taxon>
    </lineage>
</organism>